<sequence length="158" mass="17243">MVKTIVVVAIYGGGWVDGGTDSGNGSGNVGGWVATVVEMILCSGYAPLDYVRRSYTLHKLADVMCLWCKDFAGNRKANSRFTKSTRFGMSSWCKDFAEHRNANSRLTKSGRFGEPTLYPAFTVSYYRICDSRHSPSALGSLISAAIGISTVNQVIRPR</sequence>
<evidence type="ECO:0000313" key="2">
    <source>
        <dbReference type="Proteomes" id="UP000735302"/>
    </source>
</evidence>
<keyword evidence="2" id="KW-1185">Reference proteome</keyword>
<dbReference type="AlphaFoldDB" id="A0AAV4C3Y5"/>
<reference evidence="1 2" key="1">
    <citation type="journal article" date="2021" name="Elife">
        <title>Chloroplast acquisition without the gene transfer in kleptoplastic sea slugs, Plakobranchus ocellatus.</title>
        <authorList>
            <person name="Maeda T."/>
            <person name="Takahashi S."/>
            <person name="Yoshida T."/>
            <person name="Shimamura S."/>
            <person name="Takaki Y."/>
            <person name="Nagai Y."/>
            <person name="Toyoda A."/>
            <person name="Suzuki Y."/>
            <person name="Arimoto A."/>
            <person name="Ishii H."/>
            <person name="Satoh N."/>
            <person name="Nishiyama T."/>
            <person name="Hasebe M."/>
            <person name="Maruyama T."/>
            <person name="Minagawa J."/>
            <person name="Obokata J."/>
            <person name="Shigenobu S."/>
        </authorList>
    </citation>
    <scope>NUCLEOTIDE SEQUENCE [LARGE SCALE GENOMIC DNA]</scope>
</reference>
<name>A0AAV4C3Y5_9GAST</name>
<dbReference type="Proteomes" id="UP000735302">
    <property type="component" value="Unassembled WGS sequence"/>
</dbReference>
<gene>
    <name evidence="1" type="ORF">PoB_005376400</name>
</gene>
<protein>
    <submittedName>
        <fullName evidence="1">Uncharacterized protein</fullName>
    </submittedName>
</protein>
<comment type="caution">
    <text evidence="1">The sequence shown here is derived from an EMBL/GenBank/DDBJ whole genome shotgun (WGS) entry which is preliminary data.</text>
</comment>
<organism evidence="1 2">
    <name type="scientific">Plakobranchus ocellatus</name>
    <dbReference type="NCBI Taxonomy" id="259542"/>
    <lineage>
        <taxon>Eukaryota</taxon>
        <taxon>Metazoa</taxon>
        <taxon>Spiralia</taxon>
        <taxon>Lophotrochozoa</taxon>
        <taxon>Mollusca</taxon>
        <taxon>Gastropoda</taxon>
        <taxon>Heterobranchia</taxon>
        <taxon>Euthyneura</taxon>
        <taxon>Panpulmonata</taxon>
        <taxon>Sacoglossa</taxon>
        <taxon>Placobranchoidea</taxon>
        <taxon>Plakobranchidae</taxon>
        <taxon>Plakobranchus</taxon>
    </lineage>
</organism>
<accession>A0AAV4C3Y5</accession>
<proteinExistence type="predicted"/>
<dbReference type="EMBL" id="BLXT01005898">
    <property type="protein sequence ID" value="GFO27259.1"/>
    <property type="molecule type" value="Genomic_DNA"/>
</dbReference>
<evidence type="ECO:0000313" key="1">
    <source>
        <dbReference type="EMBL" id="GFO27259.1"/>
    </source>
</evidence>